<proteinExistence type="predicted"/>
<evidence type="ECO:0000313" key="2">
    <source>
        <dbReference type="Proteomes" id="UP000003675"/>
    </source>
</evidence>
<sequence length="89" mass="10174">MYIDAKGVNRFIVISSVSTIILGRRSAARGPGQFEAAQFEIMEMFNNYQGIHAKQRGKAAVYKNRPDKGQLEIMLRARMASRQLWSLHF</sequence>
<accession>C8P5W9</accession>
<evidence type="ECO:0000313" key="1">
    <source>
        <dbReference type="EMBL" id="EEW54055.1"/>
    </source>
</evidence>
<name>C8P5W9_9LACO</name>
<dbReference type="AlphaFoldDB" id="C8P5W9"/>
<dbReference type="EMBL" id="ACLL01000018">
    <property type="protein sequence ID" value="EEW54055.1"/>
    <property type="molecule type" value="Genomic_DNA"/>
</dbReference>
<dbReference type="Proteomes" id="UP000003675">
    <property type="component" value="Unassembled WGS sequence"/>
</dbReference>
<dbReference type="HOGENOM" id="CLU_2450752_0_0_9"/>
<comment type="caution">
    <text evidence="1">The sequence shown here is derived from an EMBL/GenBank/DDBJ whole genome shotgun (WGS) entry which is preliminary data.</text>
</comment>
<reference evidence="1 2" key="1">
    <citation type="submission" date="2009-09" db="EMBL/GenBank/DDBJ databases">
        <authorList>
            <person name="Qin X."/>
            <person name="Bachman B."/>
            <person name="Battles P."/>
            <person name="Bell A."/>
            <person name="Bess C."/>
            <person name="Bickham C."/>
            <person name="Chaboub L."/>
            <person name="Chen D."/>
            <person name="Coyle M."/>
            <person name="Deiros D.R."/>
            <person name="Dinh H."/>
            <person name="Forbes L."/>
            <person name="Fowler G."/>
            <person name="Francisco L."/>
            <person name="Fu Q."/>
            <person name="Gubbala S."/>
            <person name="Hale W."/>
            <person name="Han Y."/>
            <person name="Hemphill L."/>
            <person name="Highlander S.K."/>
            <person name="Hirani K."/>
            <person name="Hogues M."/>
            <person name="Jackson L."/>
            <person name="Jakkamsetti A."/>
            <person name="Javaid M."/>
            <person name="Jiang H."/>
            <person name="Korchina V."/>
            <person name="Kovar C."/>
            <person name="Lara F."/>
            <person name="Lee S."/>
            <person name="Mata R."/>
            <person name="Mathew T."/>
            <person name="Moen C."/>
            <person name="Morales K."/>
            <person name="Munidasa M."/>
            <person name="Nazareth L."/>
            <person name="Ngo R."/>
            <person name="Nguyen L."/>
            <person name="Okwuonu G."/>
            <person name="Ongeri F."/>
            <person name="Patil S."/>
            <person name="Petrosino J."/>
            <person name="Pham C."/>
            <person name="Pham P."/>
            <person name="Pu L.-L."/>
            <person name="Puazo M."/>
            <person name="Raj R."/>
            <person name="Reid J."/>
            <person name="Rouhana J."/>
            <person name="Saada N."/>
            <person name="Shang Y."/>
            <person name="Simmons D."/>
            <person name="Thornton R."/>
            <person name="Warren J."/>
            <person name="Weissenberger G."/>
            <person name="Zhang J."/>
            <person name="Zhang L."/>
            <person name="Zhou C."/>
            <person name="Zhu D."/>
            <person name="Muzny D."/>
            <person name="Worley K."/>
            <person name="Gibbs R."/>
        </authorList>
    </citation>
    <scope>NUCLEOTIDE SEQUENCE [LARGE SCALE GENOMIC DNA]</scope>
    <source>
        <strain evidence="1 2">DSM 16041</strain>
    </source>
</reference>
<organism evidence="1 2">
    <name type="scientific">Limosilactobacillus antri DSM 16041</name>
    <dbReference type="NCBI Taxonomy" id="525309"/>
    <lineage>
        <taxon>Bacteria</taxon>
        <taxon>Bacillati</taxon>
        <taxon>Bacillota</taxon>
        <taxon>Bacilli</taxon>
        <taxon>Lactobacillales</taxon>
        <taxon>Lactobacillaceae</taxon>
        <taxon>Limosilactobacillus</taxon>
    </lineage>
</organism>
<protein>
    <submittedName>
        <fullName evidence="1">Uncharacterized protein</fullName>
    </submittedName>
</protein>
<gene>
    <name evidence="1" type="ORF">HMPREF0494_0713</name>
</gene>